<dbReference type="EMBL" id="SMBP01000017">
    <property type="protein sequence ID" value="TCU57667.1"/>
    <property type="molecule type" value="Genomic_DNA"/>
</dbReference>
<comment type="function">
    <text evidence="1 11">Produces ATP from ADP in the presence of a proton gradient across the membrane.</text>
</comment>
<dbReference type="NCBIfam" id="TIGR01216">
    <property type="entry name" value="ATP_synt_epsi"/>
    <property type="match status" value="1"/>
</dbReference>
<dbReference type="InterPro" id="IPR020547">
    <property type="entry name" value="ATP_synth_F1_esu_C"/>
</dbReference>
<comment type="caution">
    <text evidence="16">The sequence shown here is derived from an EMBL/GenBank/DDBJ whole genome shotgun (WGS) entry which is preliminary data.</text>
</comment>
<keyword evidence="5 11" id="KW-1003">Cell membrane</keyword>
<dbReference type="Gene3D" id="1.20.5.440">
    <property type="entry name" value="ATP synthase delta/epsilon subunit, C-terminal domain"/>
    <property type="match status" value="1"/>
</dbReference>
<dbReference type="GO" id="GO:0045259">
    <property type="term" value="C:proton-transporting ATP synthase complex"/>
    <property type="evidence" value="ECO:0007669"/>
    <property type="project" value="UniProtKB-KW"/>
</dbReference>
<evidence type="ECO:0000256" key="4">
    <source>
        <dbReference type="ARBA" id="ARBA00022448"/>
    </source>
</evidence>
<sequence>MIKLKIITPLGLYKEGEVEAVHVTTVDGETTILSNHMPIVAMLKTCKCTLSEHKEQKDYALAGGLLQFADNEMRILTDAVEGREEIDIERAKRAKERAEARLKKQDSRTNIKRAEVALAKAINRIHVYNG</sequence>
<evidence type="ECO:0000256" key="3">
    <source>
        <dbReference type="ARBA" id="ARBA00005712"/>
    </source>
</evidence>
<feature type="domain" description="ATP synthase epsilon subunit C-terminal" evidence="14">
    <location>
        <begin position="84"/>
        <end position="127"/>
    </location>
</feature>
<dbReference type="InterPro" id="IPR036794">
    <property type="entry name" value="ATP_F1_dsu/esu_C_sf"/>
</dbReference>
<dbReference type="FunFam" id="1.20.5.440:FF:000001">
    <property type="entry name" value="ATP synthase epsilon chain"/>
    <property type="match status" value="1"/>
</dbReference>
<evidence type="ECO:0000256" key="10">
    <source>
        <dbReference type="ARBA" id="ARBA00023310"/>
    </source>
</evidence>
<evidence type="ECO:0000256" key="5">
    <source>
        <dbReference type="ARBA" id="ARBA00022475"/>
    </source>
</evidence>
<dbReference type="GO" id="GO:0046933">
    <property type="term" value="F:proton-transporting ATP synthase activity, rotational mechanism"/>
    <property type="evidence" value="ECO:0007669"/>
    <property type="project" value="UniProtKB-UniRule"/>
</dbReference>
<feature type="domain" description="ATP synthase F1 complex delta/epsilon subunit N-terminal" evidence="15">
    <location>
        <begin position="2"/>
        <end position="79"/>
    </location>
</feature>
<dbReference type="Pfam" id="PF00401">
    <property type="entry name" value="ATP-synt_DE"/>
    <property type="match status" value="1"/>
</dbReference>
<keyword evidence="6 11" id="KW-0375">Hydrogen ion transport</keyword>
<name>A0A4R3T9Y9_9FIRM</name>
<dbReference type="SUPFAM" id="SSF46604">
    <property type="entry name" value="Epsilon subunit of F1F0-ATP synthase C-terminal domain"/>
    <property type="match status" value="1"/>
</dbReference>
<gene>
    <name evidence="11" type="primary">atpC</name>
    <name evidence="16" type="ORF">EDD61_11754</name>
</gene>
<dbReference type="Gene3D" id="2.60.15.10">
    <property type="entry name" value="F0F1 ATP synthase delta/epsilon subunit, N-terminal"/>
    <property type="match status" value="1"/>
</dbReference>
<keyword evidence="13" id="KW-0175">Coiled coil</keyword>
<dbReference type="RefSeq" id="WP_008690961.1">
    <property type="nucleotide sequence ID" value="NZ_AP024510.1"/>
</dbReference>
<dbReference type="InterPro" id="IPR001469">
    <property type="entry name" value="ATP_synth_F1_dsu/esu"/>
</dbReference>
<dbReference type="Pfam" id="PF02823">
    <property type="entry name" value="ATP-synt_DE_N"/>
    <property type="match status" value="1"/>
</dbReference>
<evidence type="ECO:0000256" key="13">
    <source>
        <dbReference type="SAM" id="Coils"/>
    </source>
</evidence>
<evidence type="ECO:0000256" key="7">
    <source>
        <dbReference type="ARBA" id="ARBA00023065"/>
    </source>
</evidence>
<comment type="subcellular location">
    <subcellularLocation>
        <location evidence="2 11">Cell membrane</location>
        <topology evidence="2 11">Peripheral membrane protein</topology>
    </subcellularLocation>
</comment>
<keyword evidence="7 11" id="KW-0406">Ion transport</keyword>
<reference evidence="16 17" key="1">
    <citation type="submission" date="2019-03" db="EMBL/GenBank/DDBJ databases">
        <title>Genomic Encyclopedia of Type Strains, Phase IV (KMG-IV): sequencing the most valuable type-strain genomes for metagenomic binning, comparative biology and taxonomic classification.</title>
        <authorList>
            <person name="Goeker M."/>
        </authorList>
    </citation>
    <scope>NUCLEOTIDE SEQUENCE [LARGE SCALE GENOMIC DNA]</scope>
    <source>
        <strain evidence="16 17">DSM 29481</strain>
    </source>
</reference>
<evidence type="ECO:0000259" key="15">
    <source>
        <dbReference type="Pfam" id="PF02823"/>
    </source>
</evidence>
<comment type="subunit">
    <text evidence="11 12">F-type ATPases have 2 components, CF(1) - the catalytic core - and CF(0) - the membrane proton channel. CF(1) has five subunits: alpha(3), beta(3), gamma(1), delta(1), epsilon(1). CF(0) has three main subunits: a, b and c.</text>
</comment>
<organism evidence="16 17">
    <name type="scientific">Longicatena caecimuris</name>
    <dbReference type="NCBI Taxonomy" id="1796635"/>
    <lineage>
        <taxon>Bacteria</taxon>
        <taxon>Bacillati</taxon>
        <taxon>Bacillota</taxon>
        <taxon>Erysipelotrichia</taxon>
        <taxon>Erysipelotrichales</taxon>
        <taxon>Erysipelotrichaceae</taxon>
        <taxon>Longicatena</taxon>
    </lineage>
</organism>
<evidence type="ECO:0000256" key="2">
    <source>
        <dbReference type="ARBA" id="ARBA00004202"/>
    </source>
</evidence>
<keyword evidence="10 11" id="KW-0066">ATP synthesis</keyword>
<keyword evidence="9 11" id="KW-0139">CF(1)</keyword>
<evidence type="ECO:0000256" key="8">
    <source>
        <dbReference type="ARBA" id="ARBA00023136"/>
    </source>
</evidence>
<dbReference type="GO" id="GO:0005886">
    <property type="term" value="C:plasma membrane"/>
    <property type="evidence" value="ECO:0007669"/>
    <property type="project" value="UniProtKB-SubCell"/>
</dbReference>
<dbReference type="AlphaFoldDB" id="A0A4R3T9Y9"/>
<comment type="similarity">
    <text evidence="3 11 12">Belongs to the ATPase epsilon chain family.</text>
</comment>
<evidence type="ECO:0000256" key="12">
    <source>
        <dbReference type="RuleBase" id="RU003656"/>
    </source>
</evidence>
<keyword evidence="4 11" id="KW-0813">Transport</keyword>
<evidence type="ECO:0000313" key="16">
    <source>
        <dbReference type="EMBL" id="TCU57667.1"/>
    </source>
</evidence>
<evidence type="ECO:0000259" key="14">
    <source>
        <dbReference type="Pfam" id="PF00401"/>
    </source>
</evidence>
<feature type="coiled-coil region" evidence="13">
    <location>
        <begin position="81"/>
        <end position="124"/>
    </location>
</feature>
<dbReference type="InterPro" id="IPR036771">
    <property type="entry name" value="ATPsynth_dsu/esu_N"/>
</dbReference>
<keyword evidence="17" id="KW-1185">Reference proteome</keyword>
<keyword evidence="8 11" id="KW-0472">Membrane</keyword>
<dbReference type="PANTHER" id="PTHR13822">
    <property type="entry name" value="ATP SYNTHASE DELTA/EPSILON CHAIN"/>
    <property type="match status" value="1"/>
</dbReference>
<dbReference type="InterPro" id="IPR020546">
    <property type="entry name" value="ATP_synth_F1_dsu/esu_N"/>
</dbReference>
<dbReference type="PANTHER" id="PTHR13822:SF10">
    <property type="entry name" value="ATP SYNTHASE EPSILON CHAIN, CHLOROPLASTIC"/>
    <property type="match status" value="1"/>
</dbReference>
<evidence type="ECO:0000313" key="17">
    <source>
        <dbReference type="Proteomes" id="UP000295773"/>
    </source>
</evidence>
<proteinExistence type="inferred from homology"/>
<dbReference type="Proteomes" id="UP000295773">
    <property type="component" value="Unassembled WGS sequence"/>
</dbReference>
<dbReference type="HAMAP" id="MF_00530">
    <property type="entry name" value="ATP_synth_epsil_bac"/>
    <property type="match status" value="1"/>
</dbReference>
<dbReference type="GeneID" id="73794276"/>
<dbReference type="GO" id="GO:0005524">
    <property type="term" value="F:ATP binding"/>
    <property type="evidence" value="ECO:0007669"/>
    <property type="project" value="UniProtKB-UniRule"/>
</dbReference>
<accession>A0A4R3T9Y9</accession>
<protein>
    <recommendedName>
        <fullName evidence="11">ATP synthase epsilon chain</fullName>
    </recommendedName>
    <alternativeName>
        <fullName evidence="11">ATP synthase F1 sector epsilon subunit</fullName>
    </alternativeName>
    <alternativeName>
        <fullName evidence="11">F-ATPase epsilon subunit</fullName>
    </alternativeName>
</protein>
<evidence type="ECO:0000256" key="9">
    <source>
        <dbReference type="ARBA" id="ARBA00023196"/>
    </source>
</evidence>
<dbReference type="SUPFAM" id="SSF51344">
    <property type="entry name" value="Epsilon subunit of F1F0-ATP synthase N-terminal domain"/>
    <property type="match status" value="1"/>
</dbReference>
<dbReference type="CDD" id="cd12152">
    <property type="entry name" value="F1-ATPase_delta"/>
    <property type="match status" value="1"/>
</dbReference>
<evidence type="ECO:0000256" key="11">
    <source>
        <dbReference type="HAMAP-Rule" id="MF_00530"/>
    </source>
</evidence>
<evidence type="ECO:0000256" key="1">
    <source>
        <dbReference type="ARBA" id="ARBA00003543"/>
    </source>
</evidence>
<evidence type="ECO:0000256" key="6">
    <source>
        <dbReference type="ARBA" id="ARBA00022781"/>
    </source>
</evidence>